<feature type="non-terminal residue" evidence="1">
    <location>
        <position position="58"/>
    </location>
</feature>
<dbReference type="AlphaFoldDB" id="A0A0F9B0G4"/>
<reference evidence="1" key="1">
    <citation type="journal article" date="2015" name="Nature">
        <title>Complex archaea that bridge the gap between prokaryotes and eukaryotes.</title>
        <authorList>
            <person name="Spang A."/>
            <person name="Saw J.H."/>
            <person name="Jorgensen S.L."/>
            <person name="Zaremba-Niedzwiedzka K."/>
            <person name="Martijn J."/>
            <person name="Lind A.E."/>
            <person name="van Eijk R."/>
            <person name="Schleper C."/>
            <person name="Guy L."/>
            <person name="Ettema T.J."/>
        </authorList>
    </citation>
    <scope>NUCLEOTIDE SEQUENCE</scope>
</reference>
<dbReference type="EMBL" id="LAZR01043367">
    <property type="protein sequence ID" value="KKL07242.1"/>
    <property type="molecule type" value="Genomic_DNA"/>
</dbReference>
<proteinExistence type="predicted"/>
<sequence>MMTAMMMPALIDKGVIPVVYCEADEDIDRNDVDFPEVLIAVVRQMAAQLKVVGVQLKP</sequence>
<name>A0A0F9B0G4_9ZZZZ</name>
<organism evidence="1">
    <name type="scientific">marine sediment metagenome</name>
    <dbReference type="NCBI Taxonomy" id="412755"/>
    <lineage>
        <taxon>unclassified sequences</taxon>
        <taxon>metagenomes</taxon>
        <taxon>ecological metagenomes</taxon>
    </lineage>
</organism>
<gene>
    <name evidence="1" type="ORF">LCGC14_2587990</name>
</gene>
<evidence type="ECO:0000313" key="1">
    <source>
        <dbReference type="EMBL" id="KKL07242.1"/>
    </source>
</evidence>
<accession>A0A0F9B0G4</accession>
<comment type="caution">
    <text evidence="1">The sequence shown here is derived from an EMBL/GenBank/DDBJ whole genome shotgun (WGS) entry which is preliminary data.</text>
</comment>
<protein>
    <submittedName>
        <fullName evidence="1">Uncharacterized protein</fullName>
    </submittedName>
</protein>